<dbReference type="AlphaFoldDB" id="A0A0R1XFR3"/>
<sequence>MQKKTIKKLLKKQDTKNEYFYIQFSDGRTLEVPVRVTSGDMTAHDDLVRRIAHKEGTMTADNGQVFDFKKIIHYDIENTRRTGFGPQPQ</sequence>
<dbReference type="GeneID" id="78509322"/>
<evidence type="ECO:0000313" key="2">
    <source>
        <dbReference type="Proteomes" id="UP000050949"/>
    </source>
</evidence>
<reference evidence="1 2" key="1">
    <citation type="journal article" date="2015" name="Genome Announc.">
        <title>Expanding the biotechnology potential of lactobacilli through comparative genomics of 213 strains and associated genera.</title>
        <authorList>
            <person name="Sun Z."/>
            <person name="Harris H.M."/>
            <person name="McCann A."/>
            <person name="Guo C."/>
            <person name="Argimon S."/>
            <person name="Zhang W."/>
            <person name="Yang X."/>
            <person name="Jeffery I.B."/>
            <person name="Cooney J.C."/>
            <person name="Kagawa T.F."/>
            <person name="Liu W."/>
            <person name="Song Y."/>
            <person name="Salvetti E."/>
            <person name="Wrobel A."/>
            <person name="Rasinkangas P."/>
            <person name="Parkhill J."/>
            <person name="Rea M.C."/>
            <person name="O'Sullivan O."/>
            <person name="Ritari J."/>
            <person name="Douillard F.P."/>
            <person name="Paul Ross R."/>
            <person name="Yang R."/>
            <person name="Briner A.E."/>
            <person name="Felis G.E."/>
            <person name="de Vos W.M."/>
            <person name="Barrangou R."/>
            <person name="Klaenhammer T.R."/>
            <person name="Caufield P.W."/>
            <person name="Cui Y."/>
            <person name="Zhang H."/>
            <person name="O'Toole P.W."/>
        </authorList>
    </citation>
    <scope>NUCLEOTIDE SEQUENCE [LARGE SCALE GENOMIC DNA]</scope>
    <source>
        <strain evidence="1 2">DSM 16991</strain>
    </source>
</reference>
<name>A0A0R1XFR3_9LACO</name>
<protein>
    <submittedName>
        <fullName evidence="1">Uncharacterized protein</fullName>
    </submittedName>
</protein>
<accession>A0A0R1XFR3</accession>
<dbReference type="Proteomes" id="UP000050949">
    <property type="component" value="Unassembled WGS sequence"/>
</dbReference>
<dbReference type="PATRIC" id="fig|1122147.4.peg.2887"/>
<dbReference type="eggNOG" id="ENOG5030AX0">
    <property type="taxonomic scope" value="Bacteria"/>
</dbReference>
<evidence type="ECO:0000313" key="1">
    <source>
        <dbReference type="EMBL" id="KRM27019.1"/>
    </source>
</evidence>
<proteinExistence type="predicted"/>
<dbReference type="EMBL" id="AZFW01000058">
    <property type="protein sequence ID" value="KRM27019.1"/>
    <property type="molecule type" value="Genomic_DNA"/>
</dbReference>
<dbReference type="OrthoDB" id="2300683at2"/>
<comment type="caution">
    <text evidence="1">The sequence shown here is derived from an EMBL/GenBank/DDBJ whole genome shotgun (WGS) entry which is preliminary data.</text>
</comment>
<dbReference type="RefSeq" id="WP_027828643.1">
    <property type="nucleotide sequence ID" value="NZ_AUEH01000025.1"/>
</dbReference>
<organism evidence="1 2">
    <name type="scientific">Schleiferilactobacillus harbinensis DSM 16991</name>
    <dbReference type="NCBI Taxonomy" id="1122147"/>
    <lineage>
        <taxon>Bacteria</taxon>
        <taxon>Bacillati</taxon>
        <taxon>Bacillota</taxon>
        <taxon>Bacilli</taxon>
        <taxon>Lactobacillales</taxon>
        <taxon>Lactobacillaceae</taxon>
        <taxon>Schleiferilactobacillus</taxon>
    </lineage>
</organism>
<gene>
    <name evidence="1" type="ORF">FC91_GL002801</name>
</gene>